<dbReference type="Proteomes" id="UP000694867">
    <property type="component" value="Unplaced"/>
</dbReference>
<dbReference type="InterPro" id="IPR036875">
    <property type="entry name" value="Znf_CCHC_sf"/>
</dbReference>
<dbReference type="PROSITE" id="PS50158">
    <property type="entry name" value="ZF_CCHC"/>
    <property type="match status" value="1"/>
</dbReference>
<keyword evidence="1" id="KW-0862">Zinc</keyword>
<dbReference type="RefSeq" id="XP_018493757.1">
    <property type="nucleotide sequence ID" value="XM_018638241.1"/>
</dbReference>
<evidence type="ECO:0000313" key="5">
    <source>
        <dbReference type="RefSeq" id="XP_018493757.1"/>
    </source>
</evidence>
<keyword evidence="1" id="KW-0479">Metal-binding</keyword>
<organism evidence="4 5">
    <name type="scientific">Galendromus occidentalis</name>
    <name type="common">western predatory mite</name>
    <dbReference type="NCBI Taxonomy" id="34638"/>
    <lineage>
        <taxon>Eukaryota</taxon>
        <taxon>Metazoa</taxon>
        <taxon>Ecdysozoa</taxon>
        <taxon>Arthropoda</taxon>
        <taxon>Chelicerata</taxon>
        <taxon>Arachnida</taxon>
        <taxon>Acari</taxon>
        <taxon>Parasitiformes</taxon>
        <taxon>Mesostigmata</taxon>
        <taxon>Gamasina</taxon>
        <taxon>Phytoseioidea</taxon>
        <taxon>Phytoseiidae</taxon>
        <taxon>Typhlodrominae</taxon>
        <taxon>Galendromus</taxon>
    </lineage>
</organism>
<sequence length="222" mass="24933">MQLGTSVRKPPLSATVGVYNLDPTITEKEVENVIRRTLNRHDEDDIKVESIRCSEAGDRSTLLRLRKKDAETLSKIRKVRIGWQTCTLREWKSVPEGYRCQEVGHLAAGCRRDAKPRRCYKCGTEGHIGRECQAMEQHCHKCKASAHTAYSSACPVFRETLESMKKAHRAPTNLDQAGNFKTEPTGPVPQLAESPATKDIYSGAWVTVQTKKNKPSRQNNDA</sequence>
<name>A0AAJ7P8Z3_9ACAR</name>
<evidence type="ECO:0000259" key="3">
    <source>
        <dbReference type="PROSITE" id="PS50158"/>
    </source>
</evidence>
<feature type="domain" description="CCHC-type" evidence="3">
    <location>
        <begin position="117"/>
        <end position="132"/>
    </location>
</feature>
<gene>
    <name evidence="5" type="primary">LOC108863722</name>
</gene>
<evidence type="ECO:0000256" key="2">
    <source>
        <dbReference type="SAM" id="MobiDB-lite"/>
    </source>
</evidence>
<dbReference type="KEGG" id="goe:108863722"/>
<protein>
    <submittedName>
        <fullName evidence="5">Uncharacterized protein LOC108863722</fullName>
    </submittedName>
</protein>
<evidence type="ECO:0000313" key="4">
    <source>
        <dbReference type="Proteomes" id="UP000694867"/>
    </source>
</evidence>
<dbReference type="InterPro" id="IPR001878">
    <property type="entry name" value="Znf_CCHC"/>
</dbReference>
<dbReference type="GO" id="GO:0003676">
    <property type="term" value="F:nucleic acid binding"/>
    <property type="evidence" value="ECO:0007669"/>
    <property type="project" value="InterPro"/>
</dbReference>
<keyword evidence="4" id="KW-1185">Reference proteome</keyword>
<dbReference type="AlphaFoldDB" id="A0AAJ7P8Z3"/>
<dbReference type="Pfam" id="PF00098">
    <property type="entry name" value="zf-CCHC"/>
    <property type="match status" value="1"/>
</dbReference>
<dbReference type="SMART" id="SM00343">
    <property type="entry name" value="ZnF_C2HC"/>
    <property type="match status" value="2"/>
</dbReference>
<accession>A0AAJ7P8Z3</accession>
<reference evidence="5" key="1">
    <citation type="submission" date="2025-08" db="UniProtKB">
        <authorList>
            <consortium name="RefSeq"/>
        </authorList>
    </citation>
    <scope>IDENTIFICATION</scope>
</reference>
<dbReference type="GeneID" id="108863722"/>
<dbReference type="GO" id="GO:0008270">
    <property type="term" value="F:zinc ion binding"/>
    <property type="evidence" value="ECO:0007669"/>
    <property type="project" value="UniProtKB-KW"/>
</dbReference>
<feature type="region of interest" description="Disordered" evidence="2">
    <location>
        <begin position="174"/>
        <end position="196"/>
    </location>
</feature>
<dbReference type="SUPFAM" id="SSF57756">
    <property type="entry name" value="Retrovirus zinc finger-like domains"/>
    <property type="match status" value="1"/>
</dbReference>
<proteinExistence type="predicted"/>
<dbReference type="Gene3D" id="4.10.60.10">
    <property type="entry name" value="Zinc finger, CCHC-type"/>
    <property type="match status" value="1"/>
</dbReference>
<evidence type="ECO:0000256" key="1">
    <source>
        <dbReference type="PROSITE-ProRule" id="PRU00047"/>
    </source>
</evidence>
<keyword evidence="1" id="KW-0863">Zinc-finger</keyword>